<dbReference type="Gene3D" id="2.20.25.240">
    <property type="match status" value="1"/>
</dbReference>
<evidence type="ECO:0000313" key="6">
    <source>
        <dbReference type="Proteomes" id="UP000050640"/>
    </source>
</evidence>
<dbReference type="STRING" id="1147741.A0A0R3RS33"/>
<dbReference type="AlphaFoldDB" id="A0A0R3RS33"/>
<dbReference type="InterPro" id="IPR007588">
    <property type="entry name" value="Znf_FLYWCH"/>
</dbReference>
<evidence type="ECO:0000256" key="4">
    <source>
        <dbReference type="SAM" id="MobiDB-lite"/>
    </source>
</evidence>
<evidence type="ECO:0000313" key="7">
    <source>
        <dbReference type="WBParaSite" id="EEL_0000460301-mRNA-1"/>
    </source>
</evidence>
<feature type="compositionally biased region" description="Basic and acidic residues" evidence="4">
    <location>
        <begin position="1"/>
        <end position="16"/>
    </location>
</feature>
<dbReference type="GO" id="GO:0008270">
    <property type="term" value="F:zinc ion binding"/>
    <property type="evidence" value="ECO:0007669"/>
    <property type="project" value="UniProtKB-KW"/>
</dbReference>
<keyword evidence="3" id="KW-0862">Zinc</keyword>
<dbReference type="WBParaSite" id="EEL_0000460301-mRNA-1">
    <property type="protein sequence ID" value="EEL_0000460301-mRNA-1"/>
    <property type="gene ID" value="EEL_0000460301"/>
</dbReference>
<feature type="region of interest" description="Disordered" evidence="4">
    <location>
        <begin position="1"/>
        <end position="23"/>
    </location>
</feature>
<reference evidence="7" key="1">
    <citation type="submission" date="2017-02" db="UniProtKB">
        <authorList>
            <consortium name="WormBaseParasite"/>
        </authorList>
    </citation>
    <scope>IDENTIFICATION</scope>
</reference>
<evidence type="ECO:0000256" key="1">
    <source>
        <dbReference type="ARBA" id="ARBA00022723"/>
    </source>
</evidence>
<keyword evidence="6" id="KW-1185">Reference proteome</keyword>
<keyword evidence="1" id="KW-0479">Metal-binding</keyword>
<evidence type="ECO:0000256" key="2">
    <source>
        <dbReference type="ARBA" id="ARBA00022771"/>
    </source>
</evidence>
<evidence type="ECO:0000256" key="3">
    <source>
        <dbReference type="ARBA" id="ARBA00022833"/>
    </source>
</evidence>
<accession>A0A0R3RS33</accession>
<name>A0A0R3RS33_9BILA</name>
<feature type="domain" description="FLYWCH-type" evidence="5">
    <location>
        <begin position="31"/>
        <end position="87"/>
    </location>
</feature>
<keyword evidence="2" id="KW-0863">Zinc-finger</keyword>
<evidence type="ECO:0000259" key="5">
    <source>
        <dbReference type="Pfam" id="PF04500"/>
    </source>
</evidence>
<dbReference type="Pfam" id="PF04500">
    <property type="entry name" value="FLYWCH"/>
    <property type="match status" value="1"/>
</dbReference>
<organism evidence="6 7">
    <name type="scientific">Elaeophora elaphi</name>
    <dbReference type="NCBI Taxonomy" id="1147741"/>
    <lineage>
        <taxon>Eukaryota</taxon>
        <taxon>Metazoa</taxon>
        <taxon>Ecdysozoa</taxon>
        <taxon>Nematoda</taxon>
        <taxon>Chromadorea</taxon>
        <taxon>Rhabditida</taxon>
        <taxon>Spirurina</taxon>
        <taxon>Spiruromorpha</taxon>
        <taxon>Filarioidea</taxon>
        <taxon>Onchocercidae</taxon>
        <taxon>Elaeophora</taxon>
    </lineage>
</organism>
<sequence length="386" mass="43461">MEGSNKRGQNDGEDTKGSVSAGTSSFSLDITARGRPLIIFKGYEHRQVRVDRARNLKAYRCIKKKCKGRLHTDYNDTNVRIVSEHVHEPNFDAEFKRRRRTLLRELAQKGNVSPSQIIQKARDLEMQYHDVCEATKTSYAAERRYIQRYWNRQKQQEFSSANELLPIKHQIMDCNSHLKIEQEEYARGIGEESVDGSSLFPGDSIQISEQFSQFFQMTTNGTANGNGASAVNVYLNLLLQQMLSSAIGNSSNGNRLETDDYCSSNPLYPDQFSSVIIKPKSVDVGIQTDIDEFDSPVHDGAVRDTLALELGTILAKKFWPPHYNRDDKLKLLADVIGKLLGQCFTFKTGTLGIMNEIASRNIQSESSVMIRDDIGIGLMRSCICAV</sequence>
<dbReference type="Proteomes" id="UP000050640">
    <property type="component" value="Unplaced"/>
</dbReference>
<protein>
    <submittedName>
        <fullName evidence="7">FLYWCH-type domain-containing protein</fullName>
    </submittedName>
</protein>
<proteinExistence type="predicted"/>